<dbReference type="InterPro" id="IPR052370">
    <property type="entry name" value="Meta-cleavage_hydrolase"/>
</dbReference>
<dbReference type="InterPro" id="IPR000073">
    <property type="entry name" value="AB_hydrolase_1"/>
</dbReference>
<gene>
    <name evidence="2" type="ORF">TCM_006878</name>
</gene>
<evidence type="ECO:0000313" key="2">
    <source>
        <dbReference type="EMBL" id="EOX98012.1"/>
    </source>
</evidence>
<dbReference type="Gene3D" id="3.40.50.1820">
    <property type="entry name" value="alpha/beta hydrolase"/>
    <property type="match status" value="1"/>
</dbReference>
<dbReference type="Pfam" id="PF00561">
    <property type="entry name" value="Abhydrolase_1"/>
    <property type="match status" value="1"/>
</dbReference>
<dbReference type="eggNOG" id="KOG1454">
    <property type="taxonomic scope" value="Eukaryota"/>
</dbReference>
<dbReference type="PANTHER" id="PTHR43139">
    <property type="entry name" value="SI:DKEY-122A22.2"/>
    <property type="match status" value="1"/>
</dbReference>
<organism evidence="2 3">
    <name type="scientific">Theobroma cacao</name>
    <name type="common">Cacao</name>
    <name type="synonym">Cocoa</name>
    <dbReference type="NCBI Taxonomy" id="3641"/>
    <lineage>
        <taxon>Eukaryota</taxon>
        <taxon>Viridiplantae</taxon>
        <taxon>Streptophyta</taxon>
        <taxon>Embryophyta</taxon>
        <taxon>Tracheophyta</taxon>
        <taxon>Spermatophyta</taxon>
        <taxon>Magnoliopsida</taxon>
        <taxon>eudicotyledons</taxon>
        <taxon>Gunneridae</taxon>
        <taxon>Pentapetalae</taxon>
        <taxon>rosids</taxon>
        <taxon>malvids</taxon>
        <taxon>Malvales</taxon>
        <taxon>Malvaceae</taxon>
        <taxon>Byttnerioideae</taxon>
        <taxon>Theobroma</taxon>
    </lineage>
</organism>
<reference evidence="2 3" key="1">
    <citation type="journal article" date="2013" name="Genome Biol.">
        <title>The genome sequence of the most widely cultivated cacao type and its use to identify candidate genes regulating pod color.</title>
        <authorList>
            <person name="Motamayor J.C."/>
            <person name="Mockaitis K."/>
            <person name="Schmutz J."/>
            <person name="Haiminen N."/>
            <person name="Iii D.L."/>
            <person name="Cornejo O."/>
            <person name="Findley S.D."/>
            <person name="Zheng P."/>
            <person name="Utro F."/>
            <person name="Royaert S."/>
            <person name="Saski C."/>
            <person name="Jenkins J."/>
            <person name="Podicheti R."/>
            <person name="Zhao M."/>
            <person name="Scheffler B.E."/>
            <person name="Stack J.C."/>
            <person name="Feltus F.A."/>
            <person name="Mustiga G.M."/>
            <person name="Amores F."/>
            <person name="Phillips W."/>
            <person name="Marelli J.P."/>
            <person name="May G.D."/>
            <person name="Shapiro H."/>
            <person name="Ma J."/>
            <person name="Bustamante C.D."/>
            <person name="Schnell R.J."/>
            <person name="Main D."/>
            <person name="Gilbert D."/>
            <person name="Parida L."/>
            <person name="Kuhn D.N."/>
        </authorList>
    </citation>
    <scope>NUCLEOTIDE SEQUENCE [LARGE SCALE GENOMIC DNA]</scope>
    <source>
        <strain evidence="3">cv. Matina 1-6</strain>
    </source>
</reference>
<dbReference type="SUPFAM" id="SSF53474">
    <property type="entry name" value="alpha/beta-Hydrolases"/>
    <property type="match status" value="1"/>
</dbReference>
<dbReference type="Proteomes" id="UP000026915">
    <property type="component" value="Chromosome 2"/>
</dbReference>
<sequence>MSFLKIYKFLLHGVLKLAGISPRTIEIEPGTIMNFWVPTETINNTNTKRKKPAVVFLHGFGFDGILTWQFQALALAKEYSVYVPDFLFFGGSITDKTERSVEFQAECMAKGLRKLGVEKCTLVGFSYGGMVGFKMAEMYPDLVESMVVTCSVMALTESISNAGLERIGFPSWADYLLPVSVKGVETLLQVATYSFPKLPNWIYKDILENIYLLWGQNDKIFDLGTARNLKQQIREKASLEYIEKSGHLVQLERPFVYNSHLKKILASLWSKEKSHATDAFPQPKKK</sequence>
<dbReference type="STRING" id="3641.A0A061E035"/>
<proteinExistence type="predicted"/>
<dbReference type="EMBL" id="CM001880">
    <property type="protein sequence ID" value="EOX98012.1"/>
    <property type="molecule type" value="Genomic_DNA"/>
</dbReference>
<dbReference type="AlphaFoldDB" id="A0A061E035"/>
<dbReference type="InterPro" id="IPR029058">
    <property type="entry name" value="AB_hydrolase_fold"/>
</dbReference>
<dbReference type="PANTHER" id="PTHR43139:SF22">
    <property type="entry name" value="AB HYDROLASE-1 DOMAIN-CONTAINING PROTEIN"/>
    <property type="match status" value="1"/>
</dbReference>
<dbReference type="Gramene" id="EOX98012">
    <property type="protein sequence ID" value="EOX98012"/>
    <property type="gene ID" value="TCM_006878"/>
</dbReference>
<protein>
    <submittedName>
        <fullName evidence="2">Alpha/beta-Hydrolases superfamily protein, putative isoform 1</fullName>
    </submittedName>
</protein>
<dbReference type="OMA" id="VQMERPF"/>
<evidence type="ECO:0000313" key="3">
    <source>
        <dbReference type="Proteomes" id="UP000026915"/>
    </source>
</evidence>
<accession>A0A061E035</accession>
<evidence type="ECO:0000259" key="1">
    <source>
        <dbReference type="Pfam" id="PF00561"/>
    </source>
</evidence>
<dbReference type="InParanoid" id="A0A061E035"/>
<feature type="domain" description="AB hydrolase-1" evidence="1">
    <location>
        <begin position="52"/>
        <end position="174"/>
    </location>
</feature>
<keyword evidence="3" id="KW-1185">Reference proteome</keyword>
<name>A0A061E035_THECC</name>